<accession>A0ABR9F7E0</accession>
<evidence type="ECO:0000313" key="3">
    <source>
        <dbReference type="Proteomes" id="UP001645039"/>
    </source>
</evidence>
<dbReference type="PANTHER" id="PTHR47515">
    <property type="entry name" value="LOW CALCIUM RESPONSE LOCUS PROTEIN T"/>
    <property type="match status" value="1"/>
</dbReference>
<feature type="domain" description="Integrase catalytic" evidence="1">
    <location>
        <begin position="16"/>
        <end position="68"/>
    </location>
</feature>
<evidence type="ECO:0000313" key="2">
    <source>
        <dbReference type="EMBL" id="MBE0401120.1"/>
    </source>
</evidence>
<dbReference type="InterPro" id="IPR001584">
    <property type="entry name" value="Integrase_cat-core"/>
</dbReference>
<comment type="caution">
    <text evidence="2">The sequence shown here is derived from an EMBL/GenBank/DDBJ whole genome shotgun (WGS) entry which is preliminary data.</text>
</comment>
<dbReference type="InterPro" id="IPR012337">
    <property type="entry name" value="RNaseH-like_sf"/>
</dbReference>
<keyword evidence="3" id="KW-1185">Reference proteome</keyword>
<name>A0ABR9F7E0_9GAMM</name>
<proteinExistence type="predicted"/>
<dbReference type="PANTHER" id="PTHR47515:SF1">
    <property type="entry name" value="BLR2054 PROTEIN"/>
    <property type="match status" value="1"/>
</dbReference>
<reference evidence="2 3" key="1">
    <citation type="submission" date="2020-07" db="EMBL/GenBank/DDBJ databases">
        <title>Halophilic bacteria isolated from french cheeses.</title>
        <authorList>
            <person name="Kothe C.I."/>
            <person name="Farah-Kraiem B."/>
            <person name="Renault P."/>
            <person name="Dridi B."/>
        </authorList>
    </citation>
    <scope>NUCLEOTIDE SEQUENCE [LARGE SCALE GENOMIC DNA]</scope>
    <source>
        <strain evidence="2 3">FME1</strain>
    </source>
</reference>
<dbReference type="Proteomes" id="UP001645039">
    <property type="component" value="Unassembled WGS sequence"/>
</dbReference>
<dbReference type="SUPFAM" id="SSF53098">
    <property type="entry name" value="Ribonuclease H-like"/>
    <property type="match status" value="1"/>
</dbReference>
<gene>
    <name evidence="2" type="ORF">EI168_13550</name>
</gene>
<dbReference type="EMBL" id="RRZD01000012">
    <property type="protein sequence ID" value="MBE0401120.1"/>
    <property type="molecule type" value="Genomic_DNA"/>
</dbReference>
<sequence>MRRHSVTCDRIRKPLNQNSYIESFNGLFRHECLNERLTSLYHAKAAIEAWRRENNEERAKKGFGGLTPSAYAKKLTIKVVIVSSDAKSNCYVRAGNVK</sequence>
<dbReference type="Pfam" id="PF13683">
    <property type="entry name" value="rve_3"/>
    <property type="match status" value="1"/>
</dbReference>
<protein>
    <submittedName>
        <fullName evidence="2">Transposase</fullName>
    </submittedName>
</protein>
<evidence type="ECO:0000259" key="1">
    <source>
        <dbReference type="Pfam" id="PF13683"/>
    </source>
</evidence>
<organism evidence="2 3">
    <name type="scientific">Halomonas casei</name>
    <dbReference type="NCBI Taxonomy" id="2742613"/>
    <lineage>
        <taxon>Bacteria</taxon>
        <taxon>Pseudomonadati</taxon>
        <taxon>Pseudomonadota</taxon>
        <taxon>Gammaproteobacteria</taxon>
        <taxon>Oceanospirillales</taxon>
        <taxon>Halomonadaceae</taxon>
        <taxon>Halomonas</taxon>
    </lineage>
</organism>